<gene>
    <name evidence="1" type="ORF">C8F04DRAFT_1359060</name>
</gene>
<evidence type="ECO:0000313" key="2">
    <source>
        <dbReference type="Proteomes" id="UP001218188"/>
    </source>
</evidence>
<protein>
    <submittedName>
        <fullName evidence="1">Uncharacterized protein</fullName>
    </submittedName>
</protein>
<keyword evidence="2" id="KW-1185">Reference proteome</keyword>
<dbReference type="Proteomes" id="UP001218188">
    <property type="component" value="Unassembled WGS sequence"/>
</dbReference>
<comment type="caution">
    <text evidence="1">The sequence shown here is derived from an EMBL/GenBank/DDBJ whole genome shotgun (WGS) entry which is preliminary data.</text>
</comment>
<sequence>MRKVLGCKSLTPGDATEDLSKKHGAEIKFWPTLILLGYTLESTKQEMIQTFTPDMAATFGFPRQYRSACERDWGYLSILTRKMWLKQPSINVDELLESLCQYQLLLMECLRRACYVARLKDTLVALHMLARAIITKVHQRSIVEKLQKKEQILWEFELVQTTSTPNQSLHGLASRWEILLFTVWEAEGEVLERVERAEQNYDIDVGHPISTTRQWRWLHLSSFLPPPLSTISPRLNVSLHTSIASWALINTKDSLAISRLLMNPPSPTLPISHTAPSPLIYSSPHIHCIVI</sequence>
<dbReference type="EMBL" id="JARJCM010000074">
    <property type="protein sequence ID" value="KAJ7032270.1"/>
    <property type="molecule type" value="Genomic_DNA"/>
</dbReference>
<organism evidence="1 2">
    <name type="scientific">Mycena alexandri</name>
    <dbReference type="NCBI Taxonomy" id="1745969"/>
    <lineage>
        <taxon>Eukaryota</taxon>
        <taxon>Fungi</taxon>
        <taxon>Dikarya</taxon>
        <taxon>Basidiomycota</taxon>
        <taxon>Agaricomycotina</taxon>
        <taxon>Agaricomycetes</taxon>
        <taxon>Agaricomycetidae</taxon>
        <taxon>Agaricales</taxon>
        <taxon>Marasmiineae</taxon>
        <taxon>Mycenaceae</taxon>
        <taxon>Mycena</taxon>
    </lineage>
</organism>
<dbReference type="AlphaFoldDB" id="A0AAD6X1G0"/>
<name>A0AAD6X1G0_9AGAR</name>
<evidence type="ECO:0000313" key="1">
    <source>
        <dbReference type="EMBL" id="KAJ7032270.1"/>
    </source>
</evidence>
<reference evidence="1" key="1">
    <citation type="submission" date="2023-03" db="EMBL/GenBank/DDBJ databases">
        <title>Massive genome expansion in bonnet fungi (Mycena s.s.) driven by repeated elements and novel gene families across ecological guilds.</title>
        <authorList>
            <consortium name="Lawrence Berkeley National Laboratory"/>
            <person name="Harder C.B."/>
            <person name="Miyauchi S."/>
            <person name="Viragh M."/>
            <person name="Kuo A."/>
            <person name="Thoen E."/>
            <person name="Andreopoulos B."/>
            <person name="Lu D."/>
            <person name="Skrede I."/>
            <person name="Drula E."/>
            <person name="Henrissat B."/>
            <person name="Morin E."/>
            <person name="Kohler A."/>
            <person name="Barry K."/>
            <person name="LaButti K."/>
            <person name="Morin E."/>
            <person name="Salamov A."/>
            <person name="Lipzen A."/>
            <person name="Mereny Z."/>
            <person name="Hegedus B."/>
            <person name="Baldrian P."/>
            <person name="Stursova M."/>
            <person name="Weitz H."/>
            <person name="Taylor A."/>
            <person name="Grigoriev I.V."/>
            <person name="Nagy L.G."/>
            <person name="Martin F."/>
            <person name="Kauserud H."/>
        </authorList>
    </citation>
    <scope>NUCLEOTIDE SEQUENCE</scope>
    <source>
        <strain evidence="1">CBHHK200</strain>
    </source>
</reference>
<accession>A0AAD6X1G0</accession>
<proteinExistence type="predicted"/>